<feature type="compositionally biased region" description="Pro residues" evidence="1">
    <location>
        <begin position="180"/>
        <end position="191"/>
    </location>
</feature>
<sequence>MGRALVANQPQKGTTAALPSQHLAIFRSRASSSPLPSEAIVVAVRATSASSSSPSEPRTSSSSPSEPPPLPPRSSAAGRRRPPSRPPRPRRRHLVVAELSVARTVAAASASDLDLEGGDGEKVLGQAKDPQTPPDQIHQQPAQMEPPSPRTKDKDAQPAGTDPSVSSPEKKEAWEKAPKKPPPVLQKPASPPSHNTMPEMTRKQFTAWQKQQQAKK</sequence>
<proteinExistence type="predicted"/>
<feature type="region of interest" description="Disordered" evidence="1">
    <location>
        <begin position="107"/>
        <end position="216"/>
    </location>
</feature>
<name>A0A835BXC3_9POAL</name>
<organism evidence="2 3">
    <name type="scientific">Digitaria exilis</name>
    <dbReference type="NCBI Taxonomy" id="1010633"/>
    <lineage>
        <taxon>Eukaryota</taxon>
        <taxon>Viridiplantae</taxon>
        <taxon>Streptophyta</taxon>
        <taxon>Embryophyta</taxon>
        <taxon>Tracheophyta</taxon>
        <taxon>Spermatophyta</taxon>
        <taxon>Magnoliopsida</taxon>
        <taxon>Liliopsida</taxon>
        <taxon>Poales</taxon>
        <taxon>Poaceae</taxon>
        <taxon>PACMAD clade</taxon>
        <taxon>Panicoideae</taxon>
        <taxon>Panicodae</taxon>
        <taxon>Paniceae</taxon>
        <taxon>Anthephorinae</taxon>
        <taxon>Digitaria</taxon>
    </lineage>
</organism>
<keyword evidence="3" id="KW-1185">Reference proteome</keyword>
<accession>A0A835BXC3</accession>
<dbReference type="EMBL" id="JACEFO010001795">
    <property type="protein sequence ID" value="KAF8701826.1"/>
    <property type="molecule type" value="Genomic_DNA"/>
</dbReference>
<feature type="compositionally biased region" description="Basic and acidic residues" evidence="1">
    <location>
        <begin position="168"/>
        <end position="178"/>
    </location>
</feature>
<feature type="compositionally biased region" description="Basic residues" evidence="1">
    <location>
        <begin position="78"/>
        <end position="94"/>
    </location>
</feature>
<feature type="compositionally biased region" description="Polar residues" evidence="1">
    <location>
        <begin position="192"/>
        <end position="216"/>
    </location>
</feature>
<reference evidence="2" key="1">
    <citation type="submission" date="2020-07" db="EMBL/GenBank/DDBJ databases">
        <title>Genome sequence and genetic diversity analysis of an under-domesticated orphan crop, white fonio (Digitaria exilis).</title>
        <authorList>
            <person name="Bennetzen J.L."/>
            <person name="Chen S."/>
            <person name="Ma X."/>
            <person name="Wang X."/>
            <person name="Yssel A.E.J."/>
            <person name="Chaluvadi S.R."/>
            <person name="Johnson M."/>
            <person name="Gangashetty P."/>
            <person name="Hamidou F."/>
            <person name="Sanogo M.D."/>
            <person name="Zwaenepoel A."/>
            <person name="Wallace J."/>
            <person name="Van De Peer Y."/>
            <person name="Van Deynze A."/>
        </authorList>
    </citation>
    <scope>NUCLEOTIDE SEQUENCE</scope>
    <source>
        <tissue evidence="2">Leaves</tissue>
    </source>
</reference>
<dbReference type="Proteomes" id="UP000636709">
    <property type="component" value="Unassembled WGS sequence"/>
</dbReference>
<evidence type="ECO:0000313" key="3">
    <source>
        <dbReference type="Proteomes" id="UP000636709"/>
    </source>
</evidence>
<dbReference type="AlphaFoldDB" id="A0A835BXC3"/>
<gene>
    <name evidence="2" type="ORF">HU200_033148</name>
</gene>
<evidence type="ECO:0000256" key="1">
    <source>
        <dbReference type="SAM" id="MobiDB-lite"/>
    </source>
</evidence>
<protein>
    <submittedName>
        <fullName evidence="2">Uncharacterized protein</fullName>
    </submittedName>
</protein>
<feature type="compositionally biased region" description="Low complexity" evidence="1">
    <location>
        <begin position="45"/>
        <end position="64"/>
    </location>
</feature>
<feature type="region of interest" description="Disordered" evidence="1">
    <location>
        <begin position="45"/>
        <end position="95"/>
    </location>
</feature>
<evidence type="ECO:0000313" key="2">
    <source>
        <dbReference type="EMBL" id="KAF8701826.1"/>
    </source>
</evidence>
<comment type="caution">
    <text evidence="2">The sequence shown here is derived from an EMBL/GenBank/DDBJ whole genome shotgun (WGS) entry which is preliminary data.</text>
</comment>